<dbReference type="Pfam" id="PF02875">
    <property type="entry name" value="Mur_ligase_C"/>
    <property type="match status" value="1"/>
</dbReference>
<comment type="function">
    <text evidence="10 11">Involved in cell wall formation. Catalyzes the final step in the synthesis of UDP-N-acetylmuramoyl-pentapeptide, the precursor of murein.</text>
</comment>
<dbReference type="NCBIfam" id="TIGR01143">
    <property type="entry name" value="murF"/>
    <property type="match status" value="1"/>
</dbReference>
<keyword evidence="2 10" id="KW-0436">Ligase</keyword>
<evidence type="ECO:0000256" key="2">
    <source>
        <dbReference type="ARBA" id="ARBA00022598"/>
    </source>
</evidence>
<dbReference type="InterPro" id="IPR013221">
    <property type="entry name" value="Mur_ligase_cen"/>
</dbReference>
<dbReference type="PANTHER" id="PTHR43024">
    <property type="entry name" value="UDP-N-ACETYLMURAMOYL-TRIPEPTIDE--D-ALANYL-D-ALANINE LIGASE"/>
    <property type="match status" value="1"/>
</dbReference>
<dbReference type="KEGG" id="eri:EEI45_06750"/>
<dbReference type="Proteomes" id="UP000278804">
    <property type="component" value="Chromosome"/>
</dbReference>
<evidence type="ECO:0000259" key="13">
    <source>
        <dbReference type="Pfam" id="PF02875"/>
    </source>
</evidence>
<dbReference type="UniPathway" id="UPA00219"/>
<keyword evidence="7 10" id="KW-0573">Peptidoglycan synthesis</keyword>
<dbReference type="Gene3D" id="3.40.1390.10">
    <property type="entry name" value="MurE/MurF, N-terminal domain"/>
    <property type="match status" value="1"/>
</dbReference>
<evidence type="ECO:0000256" key="11">
    <source>
        <dbReference type="RuleBase" id="RU004136"/>
    </source>
</evidence>
<dbReference type="SUPFAM" id="SSF63418">
    <property type="entry name" value="MurE/MurF N-terminal domain"/>
    <property type="match status" value="1"/>
</dbReference>
<dbReference type="HAMAP" id="MF_02019">
    <property type="entry name" value="MurF"/>
    <property type="match status" value="1"/>
</dbReference>
<feature type="binding site" evidence="10">
    <location>
        <begin position="107"/>
        <end position="113"/>
    </location>
    <ligand>
        <name>ATP</name>
        <dbReference type="ChEBI" id="CHEBI:30616"/>
    </ligand>
</feature>
<dbReference type="GO" id="GO:0051301">
    <property type="term" value="P:cell division"/>
    <property type="evidence" value="ECO:0007669"/>
    <property type="project" value="UniProtKB-KW"/>
</dbReference>
<dbReference type="InterPro" id="IPR005863">
    <property type="entry name" value="UDP-N-AcMur_synth"/>
</dbReference>
<evidence type="ECO:0000256" key="9">
    <source>
        <dbReference type="ARBA" id="ARBA00023316"/>
    </source>
</evidence>
<dbReference type="InterPro" id="IPR000713">
    <property type="entry name" value="Mur_ligase_N"/>
</dbReference>
<keyword evidence="6 10" id="KW-0133">Cell shape</keyword>
<sequence length="440" mass="48933">MKNLKTDIIADWVKGSVLGSAQIQGVKVDSRTVEAGDLFVCLKGARVDGHDYIEDVIGKGAVAVLVDHKIDNLDVCQIIVEDTMVGLQMFAHAYRETLNATFIGITGSNGKTSTKDILFSILSRVGSAIATYKNQNTEIGTYLNLFRMNEDTEFGIFEMGLDYVGDVAVMAECIRPDAGLVMSLAPAHMMNFESIEHIASEKMRIFDFVTHKDLSFYQGDFEHYRNISHGEHTFGFNQDNEWIVSDVASNNDGITFKVDGIEYSSNLLGNHQASNCAGVIALMRKLGVDDGLIREGLNHVALTSLRTELVNKGNALVLLDAYKSNPISAKYALDLLAHYEFEGERIAILSDMVELGPESQRAHLEVLDCIQDLDIKRVHTLGPEFNKAISQRKLDSSRFTNDETFEAFVARVTPCFNEHAMILIKGSRSYQLERLMEEVK</sequence>
<dbReference type="GO" id="GO:0005524">
    <property type="term" value="F:ATP binding"/>
    <property type="evidence" value="ECO:0007669"/>
    <property type="project" value="UniProtKB-UniRule"/>
</dbReference>
<dbReference type="GO" id="GO:0009252">
    <property type="term" value="P:peptidoglycan biosynthetic process"/>
    <property type="evidence" value="ECO:0007669"/>
    <property type="project" value="UniProtKB-UniRule"/>
</dbReference>
<dbReference type="PANTHER" id="PTHR43024:SF1">
    <property type="entry name" value="UDP-N-ACETYLMURAMOYL-TRIPEPTIDE--D-ALANYL-D-ALANINE LIGASE"/>
    <property type="match status" value="1"/>
</dbReference>
<dbReference type="EC" id="6.3.2.10" evidence="10 11"/>
<evidence type="ECO:0000256" key="5">
    <source>
        <dbReference type="ARBA" id="ARBA00022840"/>
    </source>
</evidence>
<dbReference type="InterPro" id="IPR036615">
    <property type="entry name" value="Mur_ligase_C_dom_sf"/>
</dbReference>
<evidence type="ECO:0000256" key="7">
    <source>
        <dbReference type="ARBA" id="ARBA00022984"/>
    </source>
</evidence>
<gene>
    <name evidence="10" type="primary">murF</name>
    <name evidence="15" type="ORF">EEI45_06750</name>
</gene>
<evidence type="ECO:0000259" key="14">
    <source>
        <dbReference type="Pfam" id="PF08245"/>
    </source>
</evidence>
<dbReference type="Pfam" id="PF08245">
    <property type="entry name" value="Mur_ligase_M"/>
    <property type="match status" value="1"/>
</dbReference>
<feature type="domain" description="Mur ligase N-terminal catalytic" evidence="12">
    <location>
        <begin position="23"/>
        <end position="70"/>
    </location>
</feature>
<evidence type="ECO:0000256" key="10">
    <source>
        <dbReference type="HAMAP-Rule" id="MF_02019"/>
    </source>
</evidence>
<dbReference type="GO" id="GO:0047480">
    <property type="term" value="F:UDP-N-acetylmuramoyl-tripeptide-D-alanyl-D-alanine ligase activity"/>
    <property type="evidence" value="ECO:0007669"/>
    <property type="project" value="UniProtKB-UniRule"/>
</dbReference>
<feature type="domain" description="Mur ligase C-terminal" evidence="13">
    <location>
        <begin position="306"/>
        <end position="428"/>
    </location>
</feature>
<protein>
    <recommendedName>
        <fullName evidence="10 11">UDP-N-acetylmuramoyl-tripeptide--D-alanyl-D-alanine ligase</fullName>
        <ecNumber evidence="10 11">6.3.2.10</ecNumber>
    </recommendedName>
    <alternativeName>
        <fullName evidence="10">D-alanyl-D-alanine-adding enzyme</fullName>
    </alternativeName>
</protein>
<dbReference type="Gene3D" id="3.40.1190.10">
    <property type="entry name" value="Mur-like, catalytic domain"/>
    <property type="match status" value="1"/>
</dbReference>
<comment type="similarity">
    <text evidence="10">Belongs to the MurCDEF family. MurF subfamily.</text>
</comment>
<dbReference type="GO" id="GO:0008360">
    <property type="term" value="P:regulation of cell shape"/>
    <property type="evidence" value="ECO:0007669"/>
    <property type="project" value="UniProtKB-KW"/>
</dbReference>
<evidence type="ECO:0000256" key="1">
    <source>
        <dbReference type="ARBA" id="ARBA00022490"/>
    </source>
</evidence>
<evidence type="ECO:0000256" key="8">
    <source>
        <dbReference type="ARBA" id="ARBA00023306"/>
    </source>
</evidence>
<keyword evidence="16" id="KW-1185">Reference proteome</keyword>
<dbReference type="InterPro" id="IPR051046">
    <property type="entry name" value="MurCDEF_CellWall_CoF430Synth"/>
</dbReference>
<evidence type="ECO:0000256" key="6">
    <source>
        <dbReference type="ARBA" id="ARBA00022960"/>
    </source>
</evidence>
<evidence type="ECO:0000313" key="16">
    <source>
        <dbReference type="Proteomes" id="UP000278804"/>
    </source>
</evidence>
<organism evidence="15 16">
    <name type="scientific">Erysipelothrix piscisicarius</name>
    <dbReference type="NCBI Taxonomy" id="2485784"/>
    <lineage>
        <taxon>Bacteria</taxon>
        <taxon>Bacillati</taxon>
        <taxon>Bacillota</taxon>
        <taxon>Erysipelotrichia</taxon>
        <taxon>Erysipelotrichales</taxon>
        <taxon>Erysipelotrichaceae</taxon>
        <taxon>Erysipelothrix</taxon>
    </lineage>
</organism>
<evidence type="ECO:0000259" key="12">
    <source>
        <dbReference type="Pfam" id="PF01225"/>
    </source>
</evidence>
<dbReference type="InterPro" id="IPR036565">
    <property type="entry name" value="Mur-like_cat_sf"/>
</dbReference>
<comment type="pathway">
    <text evidence="10 11">Cell wall biogenesis; peptidoglycan biosynthesis.</text>
</comment>
<dbReference type="SUPFAM" id="SSF53623">
    <property type="entry name" value="MurD-like peptide ligases, catalytic domain"/>
    <property type="match status" value="1"/>
</dbReference>
<evidence type="ECO:0000256" key="3">
    <source>
        <dbReference type="ARBA" id="ARBA00022618"/>
    </source>
</evidence>
<proteinExistence type="inferred from homology"/>
<dbReference type="InterPro" id="IPR035911">
    <property type="entry name" value="MurE/MurF_N"/>
</dbReference>
<dbReference type="Gene3D" id="3.90.190.20">
    <property type="entry name" value="Mur ligase, C-terminal domain"/>
    <property type="match status" value="1"/>
</dbReference>
<keyword evidence="3 10" id="KW-0132">Cell division</keyword>
<feature type="domain" description="Mur ligase central" evidence="14">
    <location>
        <begin position="105"/>
        <end position="282"/>
    </location>
</feature>
<evidence type="ECO:0000256" key="4">
    <source>
        <dbReference type="ARBA" id="ARBA00022741"/>
    </source>
</evidence>
<evidence type="ECO:0000313" key="15">
    <source>
        <dbReference type="EMBL" id="AZK44465.1"/>
    </source>
</evidence>
<dbReference type="InterPro" id="IPR004101">
    <property type="entry name" value="Mur_ligase_C"/>
</dbReference>
<keyword evidence="8 10" id="KW-0131">Cell cycle</keyword>
<dbReference type="GO" id="GO:0005737">
    <property type="term" value="C:cytoplasm"/>
    <property type="evidence" value="ECO:0007669"/>
    <property type="project" value="UniProtKB-SubCell"/>
</dbReference>
<dbReference type="GO" id="GO:0071555">
    <property type="term" value="P:cell wall organization"/>
    <property type="evidence" value="ECO:0007669"/>
    <property type="project" value="UniProtKB-KW"/>
</dbReference>
<keyword evidence="4 10" id="KW-0547">Nucleotide-binding</keyword>
<dbReference type="Pfam" id="PF01225">
    <property type="entry name" value="Mur_ligase"/>
    <property type="match status" value="1"/>
</dbReference>
<accession>A0A3Q8S7U2</accession>
<keyword evidence="9 10" id="KW-0961">Cell wall biogenesis/degradation</keyword>
<reference evidence="15 16" key="1">
    <citation type="journal article" date="2020" name="Int. J. Syst. Evol. Microbiol.">
        <title>Description of Erysipelothrix piscisicarius sp. nov., an emergent fish pathogen, and assessment of virulence using a tiger barb (Puntigrus tetrazona) infection model.</title>
        <authorList>
            <person name="Pomaranski E.K."/>
            <person name="Griffin M.J."/>
            <person name="Camus A.C."/>
            <person name="Armwood A.R."/>
            <person name="Shelley J."/>
            <person name="Waldbieser G.C."/>
            <person name="LaFrentz B.R."/>
            <person name="Garcia J.C."/>
            <person name="Yanong R."/>
            <person name="Soto E."/>
        </authorList>
    </citation>
    <scope>NUCLEOTIDE SEQUENCE [LARGE SCALE GENOMIC DNA]</scope>
    <source>
        <strain evidence="15 16">15TAL0474</strain>
    </source>
</reference>
<comment type="catalytic activity">
    <reaction evidence="10 11">
        <text>D-alanyl-D-alanine + UDP-N-acetyl-alpha-D-muramoyl-L-alanyl-gamma-D-glutamyl-meso-2,6-diaminopimelate + ATP = UDP-N-acetyl-alpha-D-muramoyl-L-alanyl-gamma-D-glutamyl-meso-2,6-diaminopimeloyl-D-alanyl-D-alanine + ADP + phosphate + H(+)</text>
        <dbReference type="Rhea" id="RHEA:28374"/>
        <dbReference type="ChEBI" id="CHEBI:15378"/>
        <dbReference type="ChEBI" id="CHEBI:30616"/>
        <dbReference type="ChEBI" id="CHEBI:43474"/>
        <dbReference type="ChEBI" id="CHEBI:57822"/>
        <dbReference type="ChEBI" id="CHEBI:61386"/>
        <dbReference type="ChEBI" id="CHEBI:83905"/>
        <dbReference type="ChEBI" id="CHEBI:456216"/>
        <dbReference type="EC" id="6.3.2.10"/>
    </reaction>
</comment>
<name>A0A3Q8S7U2_9FIRM</name>
<comment type="subcellular location">
    <subcellularLocation>
        <location evidence="10 11">Cytoplasm</location>
    </subcellularLocation>
</comment>
<keyword evidence="5 10" id="KW-0067">ATP-binding</keyword>
<dbReference type="SUPFAM" id="SSF53244">
    <property type="entry name" value="MurD-like peptide ligases, peptide-binding domain"/>
    <property type="match status" value="1"/>
</dbReference>
<dbReference type="GO" id="GO:0008766">
    <property type="term" value="F:UDP-N-acetylmuramoylalanyl-D-glutamyl-2,6-diaminopimelate-D-alanyl-D-alanine ligase activity"/>
    <property type="evidence" value="ECO:0007669"/>
    <property type="project" value="RHEA"/>
</dbReference>
<dbReference type="AlphaFoldDB" id="A0A3Q8S7U2"/>
<keyword evidence="1 10" id="KW-0963">Cytoplasm</keyword>
<dbReference type="RefSeq" id="WP_125164633.1">
    <property type="nucleotide sequence ID" value="NZ_CP034234.1"/>
</dbReference>
<dbReference type="EMBL" id="CP034234">
    <property type="protein sequence ID" value="AZK44465.1"/>
    <property type="molecule type" value="Genomic_DNA"/>
</dbReference>